<dbReference type="PANTHER" id="PTHR42695:SF5">
    <property type="entry name" value="GLUTAMINE AMIDOTRANSFERASE YLR126C-RELATED"/>
    <property type="match status" value="1"/>
</dbReference>
<keyword evidence="3" id="KW-1185">Reference proteome</keyword>
<dbReference type="InterPro" id="IPR044992">
    <property type="entry name" value="ChyE-like"/>
</dbReference>
<protein>
    <submittedName>
        <fullName evidence="2">Type 1 glutamine amidotransferase</fullName>
    </submittedName>
</protein>
<proteinExistence type="predicted"/>
<name>A0A842I795_9RHOB</name>
<dbReference type="Pfam" id="PF00117">
    <property type="entry name" value="GATase"/>
    <property type="match status" value="1"/>
</dbReference>
<dbReference type="PROSITE" id="PS51273">
    <property type="entry name" value="GATASE_TYPE_1"/>
    <property type="match status" value="1"/>
</dbReference>
<dbReference type="PANTHER" id="PTHR42695">
    <property type="entry name" value="GLUTAMINE AMIDOTRANSFERASE YLR126C-RELATED"/>
    <property type="match status" value="1"/>
</dbReference>
<dbReference type="GO" id="GO:0016740">
    <property type="term" value="F:transferase activity"/>
    <property type="evidence" value="ECO:0007669"/>
    <property type="project" value="UniProtKB-KW"/>
</dbReference>
<keyword evidence="2" id="KW-0315">Glutamine amidotransferase</keyword>
<dbReference type="GO" id="GO:0005829">
    <property type="term" value="C:cytosol"/>
    <property type="evidence" value="ECO:0007669"/>
    <property type="project" value="TreeGrafter"/>
</dbReference>
<keyword evidence="2" id="KW-0808">Transferase</keyword>
<reference evidence="2 3" key="1">
    <citation type="journal article" date="2017" name="Int. J. Syst. Evol. Microbiol.">
        <title>Gemmobacter straminiformis sp. nov., isolated from an artificial fountain.</title>
        <authorList>
            <person name="Kang J.Y."/>
            <person name="Kim M.J."/>
            <person name="Chun J."/>
            <person name="Son K.P."/>
            <person name="Jahng K.Y."/>
        </authorList>
    </citation>
    <scope>NUCLEOTIDE SEQUENCE [LARGE SCALE GENOMIC DNA]</scope>
    <source>
        <strain evidence="2 3">CAM-8</strain>
    </source>
</reference>
<dbReference type="CDD" id="cd01741">
    <property type="entry name" value="GATase1_1"/>
    <property type="match status" value="1"/>
</dbReference>
<dbReference type="Proteomes" id="UP000555411">
    <property type="component" value="Unassembled WGS sequence"/>
</dbReference>
<dbReference type="SUPFAM" id="SSF52317">
    <property type="entry name" value="Class I glutamine amidotransferase-like"/>
    <property type="match status" value="1"/>
</dbReference>
<evidence type="ECO:0000313" key="2">
    <source>
        <dbReference type="EMBL" id="MBC2835509.1"/>
    </source>
</evidence>
<comment type="caution">
    <text evidence="2">The sequence shown here is derived from an EMBL/GenBank/DDBJ whole genome shotgun (WGS) entry which is preliminary data.</text>
</comment>
<dbReference type="AlphaFoldDB" id="A0A842I795"/>
<dbReference type="Gene3D" id="3.40.50.880">
    <property type="match status" value="1"/>
</dbReference>
<dbReference type="InterPro" id="IPR017926">
    <property type="entry name" value="GATASE"/>
</dbReference>
<evidence type="ECO:0000259" key="1">
    <source>
        <dbReference type="Pfam" id="PF00117"/>
    </source>
</evidence>
<dbReference type="InterPro" id="IPR029062">
    <property type="entry name" value="Class_I_gatase-like"/>
</dbReference>
<feature type="domain" description="Glutamine amidotransferase" evidence="1">
    <location>
        <begin position="44"/>
        <end position="179"/>
    </location>
</feature>
<accession>A0A842I795</accession>
<evidence type="ECO:0000313" key="3">
    <source>
        <dbReference type="Proteomes" id="UP000555411"/>
    </source>
</evidence>
<organism evidence="2 3">
    <name type="scientific">Paragemmobacter straminiformis</name>
    <dbReference type="NCBI Taxonomy" id="2045119"/>
    <lineage>
        <taxon>Bacteria</taxon>
        <taxon>Pseudomonadati</taxon>
        <taxon>Pseudomonadota</taxon>
        <taxon>Alphaproteobacteria</taxon>
        <taxon>Rhodobacterales</taxon>
        <taxon>Paracoccaceae</taxon>
        <taxon>Paragemmobacter</taxon>
    </lineage>
</organism>
<sequence length="232" mass="25180">MRVAIVENTRITHHGQVGVALHEQAARIDLYKPWHDGRLPEAGAHDALVVFGGEQSARSDDTHPYLPALSALMRDTSETGRAVLGICLGAQLLARGFGAENHLGTAPEFGWREVALTGEGQTDPVLSHLPDRFPTFQWHSDTFSLPESAARLALSPVAQNQCFRIGRATYGMQFHFEASRALVADWTREFPHITDRLEPGWSACLHAERAATIGAAADATGLAIARAFVALI</sequence>
<dbReference type="RefSeq" id="WP_185797102.1">
    <property type="nucleotide sequence ID" value="NZ_JACLQD010000002.1"/>
</dbReference>
<dbReference type="EMBL" id="JACLQD010000002">
    <property type="protein sequence ID" value="MBC2835509.1"/>
    <property type="molecule type" value="Genomic_DNA"/>
</dbReference>
<gene>
    <name evidence="2" type="ORF">H7F16_08315</name>
</gene>